<gene>
    <name evidence="1" type="ORF">NLS_LOCUS665</name>
</gene>
<evidence type="ECO:0000313" key="1">
    <source>
        <dbReference type="EMBL" id="VDK69149.1"/>
    </source>
</evidence>
<dbReference type="Proteomes" id="UP000277928">
    <property type="component" value="Unassembled WGS sequence"/>
</dbReference>
<proteinExistence type="predicted"/>
<dbReference type="AlphaFoldDB" id="A0A3P6SBF1"/>
<evidence type="ECO:0000313" key="2">
    <source>
        <dbReference type="Proteomes" id="UP000277928"/>
    </source>
</evidence>
<dbReference type="OMA" id="HMESIDF"/>
<name>A0A3P6SBF1_LITSI</name>
<organism evidence="1 2">
    <name type="scientific">Litomosoides sigmodontis</name>
    <name type="common">Filarial nematode worm</name>
    <dbReference type="NCBI Taxonomy" id="42156"/>
    <lineage>
        <taxon>Eukaryota</taxon>
        <taxon>Metazoa</taxon>
        <taxon>Ecdysozoa</taxon>
        <taxon>Nematoda</taxon>
        <taxon>Chromadorea</taxon>
        <taxon>Rhabditida</taxon>
        <taxon>Spirurina</taxon>
        <taxon>Spiruromorpha</taxon>
        <taxon>Filarioidea</taxon>
        <taxon>Onchocercidae</taxon>
        <taxon>Litomosoides</taxon>
    </lineage>
</organism>
<reference evidence="1 2" key="1">
    <citation type="submission" date="2018-08" db="EMBL/GenBank/DDBJ databases">
        <authorList>
            <person name="Laetsch R D."/>
            <person name="Stevens L."/>
            <person name="Kumar S."/>
            <person name="Blaxter L. M."/>
        </authorList>
    </citation>
    <scope>NUCLEOTIDE SEQUENCE [LARGE SCALE GENOMIC DNA]</scope>
</reference>
<sequence length="157" mass="18243">MEIKEDLLDHYYEKRLEPLRDTDKYCFNTFNDKVKNVVDNAPCIFVLNSNSMMKVYSGPMFWNKIETGVFFPKSLVDTFRTERVCKESDVAGTDDMQCLGLKSEKAHFILCCCWSNPSNCSYEPRASAVVERNKEIWQELAKTQNPKTALHMESIDF</sequence>
<accession>A0A3P6SBF1</accession>
<keyword evidence="2" id="KW-1185">Reference proteome</keyword>
<dbReference type="OrthoDB" id="5901013at2759"/>
<feature type="non-terminal residue" evidence="1">
    <location>
        <position position="157"/>
    </location>
</feature>
<protein>
    <submittedName>
        <fullName evidence="1">Uncharacterized protein</fullName>
    </submittedName>
</protein>
<dbReference type="EMBL" id="UYRX01000018">
    <property type="protein sequence ID" value="VDK69149.1"/>
    <property type="molecule type" value="Genomic_DNA"/>
</dbReference>